<dbReference type="Proteomes" id="UP001596039">
    <property type="component" value="Unassembled WGS sequence"/>
</dbReference>
<dbReference type="EMBL" id="JBHSMG010000001">
    <property type="protein sequence ID" value="MFC5501889.1"/>
    <property type="molecule type" value="Genomic_DNA"/>
</dbReference>
<keyword evidence="2 6" id="KW-0813">Transport</keyword>
<comment type="caution">
    <text evidence="9">The sequence shown here is derived from an EMBL/GenBank/DDBJ whole genome shotgun (WGS) entry which is preliminary data.</text>
</comment>
<feature type="region of interest" description="Disordered" evidence="7">
    <location>
        <begin position="225"/>
        <end position="246"/>
    </location>
</feature>
<dbReference type="RefSeq" id="WP_386739551.1">
    <property type="nucleotide sequence ID" value="NZ_JBHSMG010000001.1"/>
</dbReference>
<evidence type="ECO:0000256" key="4">
    <source>
        <dbReference type="ARBA" id="ARBA00022989"/>
    </source>
</evidence>
<reference evidence="10" key="1">
    <citation type="journal article" date="2019" name="Int. J. Syst. Evol. Microbiol.">
        <title>The Global Catalogue of Microorganisms (GCM) 10K type strain sequencing project: providing services to taxonomists for standard genome sequencing and annotation.</title>
        <authorList>
            <consortium name="The Broad Institute Genomics Platform"/>
            <consortium name="The Broad Institute Genome Sequencing Center for Infectious Disease"/>
            <person name="Wu L."/>
            <person name="Ma J."/>
        </authorList>
    </citation>
    <scope>NUCLEOTIDE SEQUENCE [LARGE SCALE GENOMIC DNA]</scope>
    <source>
        <strain evidence="10">CGMCC 4.6997</strain>
    </source>
</reference>
<keyword evidence="5 6" id="KW-0472">Membrane</keyword>
<dbReference type="SUPFAM" id="SSF161098">
    <property type="entry name" value="MetI-like"/>
    <property type="match status" value="1"/>
</dbReference>
<dbReference type="InterPro" id="IPR051204">
    <property type="entry name" value="ABC_transp_perm/SBD"/>
</dbReference>
<dbReference type="Pfam" id="PF00528">
    <property type="entry name" value="BPD_transp_1"/>
    <property type="match status" value="1"/>
</dbReference>
<dbReference type="Gene3D" id="1.10.3720.10">
    <property type="entry name" value="MetI-like"/>
    <property type="match status" value="1"/>
</dbReference>
<evidence type="ECO:0000256" key="1">
    <source>
        <dbReference type="ARBA" id="ARBA00004141"/>
    </source>
</evidence>
<evidence type="ECO:0000256" key="7">
    <source>
        <dbReference type="SAM" id="MobiDB-lite"/>
    </source>
</evidence>
<dbReference type="InterPro" id="IPR035906">
    <property type="entry name" value="MetI-like_sf"/>
</dbReference>
<evidence type="ECO:0000256" key="3">
    <source>
        <dbReference type="ARBA" id="ARBA00022692"/>
    </source>
</evidence>
<feature type="transmembrane region" description="Helical" evidence="6">
    <location>
        <begin position="74"/>
        <end position="101"/>
    </location>
</feature>
<dbReference type="PANTHER" id="PTHR30177">
    <property type="entry name" value="GLYCINE BETAINE/L-PROLINE TRANSPORT SYSTEM PERMEASE PROTEIN PROW"/>
    <property type="match status" value="1"/>
</dbReference>
<comment type="subcellular location">
    <subcellularLocation>
        <location evidence="6">Cell membrane</location>
        <topology evidence="6">Multi-pass membrane protein</topology>
    </subcellularLocation>
    <subcellularLocation>
        <location evidence="1">Membrane</location>
        <topology evidence="1">Multi-pass membrane protein</topology>
    </subcellularLocation>
</comment>
<organism evidence="9 10">
    <name type="scientific">Lysinimonas soli</name>
    <dbReference type="NCBI Taxonomy" id="1074233"/>
    <lineage>
        <taxon>Bacteria</taxon>
        <taxon>Bacillati</taxon>
        <taxon>Actinomycetota</taxon>
        <taxon>Actinomycetes</taxon>
        <taxon>Micrococcales</taxon>
        <taxon>Microbacteriaceae</taxon>
        <taxon>Lysinimonas</taxon>
    </lineage>
</organism>
<evidence type="ECO:0000259" key="8">
    <source>
        <dbReference type="PROSITE" id="PS50928"/>
    </source>
</evidence>
<name>A0ABW0NQ48_9MICO</name>
<feature type="transmembrane region" description="Helical" evidence="6">
    <location>
        <begin position="189"/>
        <end position="209"/>
    </location>
</feature>
<feature type="transmembrane region" description="Helical" evidence="6">
    <location>
        <begin position="30"/>
        <end position="53"/>
    </location>
</feature>
<evidence type="ECO:0000256" key="2">
    <source>
        <dbReference type="ARBA" id="ARBA00022448"/>
    </source>
</evidence>
<keyword evidence="10" id="KW-1185">Reference proteome</keyword>
<protein>
    <submittedName>
        <fullName evidence="9">ABC transporter permease</fullName>
    </submittedName>
</protein>
<keyword evidence="3 6" id="KW-0812">Transmembrane</keyword>
<evidence type="ECO:0000256" key="6">
    <source>
        <dbReference type="RuleBase" id="RU363032"/>
    </source>
</evidence>
<sequence>MNLFVAAFAWIVDPAHWTAGPDISGHLLEHLAVSGLCVLIAVAIALPIGVAIGHTGRGRGAAILISNVARALPTLGLLSILILLLGIGLLPITVVLVILAIPPMLAGAYAGIESVDRQTIDAARALGMTEWQIIVRVEIPLALPLLIGGLRATALQVIATLGIASAFAFGGLGIYLINGLATADYTQLLGGAILITALALVVDGVLALVQRFVIPRGVVIGRSTADGPQKRARAPRPRALQEGMQS</sequence>
<evidence type="ECO:0000313" key="9">
    <source>
        <dbReference type="EMBL" id="MFC5501889.1"/>
    </source>
</evidence>
<feature type="transmembrane region" description="Helical" evidence="6">
    <location>
        <begin position="157"/>
        <end position="177"/>
    </location>
</feature>
<keyword evidence="4 6" id="KW-1133">Transmembrane helix</keyword>
<proteinExistence type="inferred from homology"/>
<dbReference type="PROSITE" id="PS50928">
    <property type="entry name" value="ABC_TM1"/>
    <property type="match status" value="1"/>
</dbReference>
<evidence type="ECO:0000313" key="10">
    <source>
        <dbReference type="Proteomes" id="UP001596039"/>
    </source>
</evidence>
<dbReference type="PANTHER" id="PTHR30177:SF33">
    <property type="entry name" value="POSSIBLE OSMOPROTECTANT (GLYCINE BETAINE_CARNITINE_CHOLINE_L-PROLINE) TRANSPORT INTEGRAL MEMBRANE PROTEIN ABC TRANSPORTER PROZ"/>
    <property type="match status" value="1"/>
</dbReference>
<gene>
    <name evidence="9" type="ORF">ACFPJ4_06500</name>
</gene>
<dbReference type="CDD" id="cd06261">
    <property type="entry name" value="TM_PBP2"/>
    <property type="match status" value="1"/>
</dbReference>
<feature type="domain" description="ABC transmembrane type-1" evidence="8">
    <location>
        <begin position="27"/>
        <end position="206"/>
    </location>
</feature>
<feature type="transmembrane region" description="Helical" evidence="6">
    <location>
        <begin position="133"/>
        <end position="150"/>
    </location>
</feature>
<dbReference type="InterPro" id="IPR000515">
    <property type="entry name" value="MetI-like"/>
</dbReference>
<accession>A0ABW0NQ48</accession>
<evidence type="ECO:0000256" key="5">
    <source>
        <dbReference type="ARBA" id="ARBA00023136"/>
    </source>
</evidence>
<comment type="similarity">
    <text evidence="6">Belongs to the binding-protein-dependent transport system permease family.</text>
</comment>